<reference evidence="1 2" key="1">
    <citation type="journal article" date="2017" name="Lancet Infect. Dis.">
        <title>Global outbreak of severe Mycobacterium chimaera disease after cardiac surgery: a molecular epidemiological study.</title>
        <authorList>
            <person name="van Ingen J."/>
            <person name="Kohl T."/>
            <person name="Kranzer K."/>
            <person name="Hasse B."/>
            <person name="Keller P."/>
            <person name="Szafranska A."/>
            <person name="Hillemann D."/>
            <person name="Chand M."/>
            <person name="Schreiber P."/>
            <person name="Sommerstein R."/>
            <person name="Berger C."/>
            <person name="Genoni M."/>
            <person name="Ruegg C."/>
            <person name="Troillet N."/>
            <person name="Widmer A.F."/>
            <person name="Becker S.L."/>
            <person name="Herrmann M."/>
            <person name="Eckmanns T."/>
            <person name="Haller S."/>
            <person name="Hoeller C."/>
            <person name="Debast S.B."/>
            <person name="Wolfhagen M.J."/>
            <person name="Hopman J."/>
            <person name="Kluytmans J."/>
            <person name="Langelaar M."/>
            <person name="Notermans D.W."/>
            <person name="ten Oever J."/>
            <person name="van den Barselaar P."/>
            <person name="Vonk A.B.A."/>
            <person name="Vos M.C."/>
            <person name="Ahmed N."/>
            <person name="Brown T."/>
            <person name="Crook D."/>
            <person name="Lamagni T."/>
            <person name="Phin N."/>
            <person name="Smith E.G."/>
            <person name="Zambon M."/>
            <person name="Serr A."/>
            <person name="Goetting T."/>
            <person name="Ebner W."/>
            <person name="Thuermer A."/>
            <person name="Utpatel C."/>
            <person name="Sproer C."/>
            <person name="Bunk B."/>
            <person name="Nubel U."/>
            <person name="Bloemberg G."/>
            <person name="Bottger E."/>
            <person name="Niemann S."/>
            <person name="Wagner D."/>
            <person name="Sax H."/>
        </authorList>
    </citation>
    <scope>NUCLEOTIDE SEQUENCE [LARGE SCALE GENOMIC DNA]</scope>
    <source>
        <strain evidence="1 2">ZUERICH-2</strain>
        <plasmid evidence="1 2">unnamed 1</plasmid>
    </source>
</reference>
<keyword evidence="1" id="KW-0614">Plasmid</keyword>
<evidence type="ECO:0000313" key="1">
    <source>
        <dbReference type="EMBL" id="ASL18222.1"/>
    </source>
</evidence>
<dbReference type="EMBL" id="CP015268">
    <property type="protein sequence ID" value="ASL18222.1"/>
    <property type="molecule type" value="Genomic_DNA"/>
</dbReference>
<evidence type="ECO:0000313" key="2">
    <source>
        <dbReference type="Proteomes" id="UP000198286"/>
    </source>
</evidence>
<dbReference type="AlphaFoldDB" id="A0A7U5MR79"/>
<sequence>MITHRSWLGISNRECLIESDTRQPLLRKAVLAPLLWEEVQSPKRKFVRT</sequence>
<name>A0A7U5MR79_MYCIT</name>
<gene>
    <name evidence="1" type="ORF">MYCOZU2_05877</name>
</gene>
<geneLocation type="plasmid" evidence="1 2">
    <name>unnamed 1</name>
</geneLocation>
<organism evidence="1 2">
    <name type="scientific">Mycobacterium intracellulare subsp. chimaera</name>
    <dbReference type="NCBI Taxonomy" id="222805"/>
    <lineage>
        <taxon>Bacteria</taxon>
        <taxon>Bacillati</taxon>
        <taxon>Actinomycetota</taxon>
        <taxon>Actinomycetes</taxon>
        <taxon>Mycobacteriales</taxon>
        <taxon>Mycobacteriaceae</taxon>
        <taxon>Mycobacterium</taxon>
        <taxon>Mycobacterium avium complex (MAC)</taxon>
    </lineage>
</organism>
<protein>
    <submittedName>
        <fullName evidence="1">Uncharacterized protein</fullName>
    </submittedName>
</protein>
<proteinExistence type="predicted"/>
<accession>A0A7U5MR79</accession>
<dbReference type="Proteomes" id="UP000198286">
    <property type="component" value="Plasmid unnamed 1"/>
</dbReference>